<feature type="region of interest" description="Disordered" evidence="1">
    <location>
        <begin position="80"/>
        <end position="183"/>
    </location>
</feature>
<protein>
    <submittedName>
        <fullName evidence="2">Uncharacterized protein</fullName>
    </submittedName>
</protein>
<feature type="compositionally biased region" description="Basic and acidic residues" evidence="1">
    <location>
        <begin position="90"/>
        <end position="99"/>
    </location>
</feature>
<proteinExistence type="predicted"/>
<feature type="compositionally biased region" description="Polar residues" evidence="1">
    <location>
        <begin position="166"/>
        <end position="183"/>
    </location>
</feature>
<reference evidence="2" key="1">
    <citation type="submission" date="2020-04" db="EMBL/GenBank/DDBJ databases">
        <authorList>
            <person name="Alioto T."/>
            <person name="Alioto T."/>
            <person name="Gomez Garrido J."/>
        </authorList>
    </citation>
    <scope>NUCLEOTIDE SEQUENCE</scope>
    <source>
        <strain evidence="2">A484AB</strain>
    </source>
</reference>
<name>A0A7D9DGN1_PARCT</name>
<feature type="compositionally biased region" description="Polar residues" evidence="1">
    <location>
        <begin position="139"/>
        <end position="152"/>
    </location>
</feature>
<sequence>MSAFPNAKIILSDITPRDDKFDDEVPRINDDIDRVIKSYRNVFHVYNDNLRYSDYYHDVQHLSRKYRVPARARNIKSVLREAFQSPARPKHAEHYRSDKPPPVIDTRPRHDDNTANTPTQQESDQTFLTMDPRARRNDNTVNTPTQQDSIQSLAMHPRPRPEDSAARNQRQANVQTSPDQPSYISTICTGTTEDYGKCIKYFNS</sequence>
<dbReference type="Proteomes" id="UP001152795">
    <property type="component" value="Unassembled WGS sequence"/>
</dbReference>
<evidence type="ECO:0000313" key="3">
    <source>
        <dbReference type="Proteomes" id="UP001152795"/>
    </source>
</evidence>
<gene>
    <name evidence="2" type="ORF">PACLA_8A058548</name>
</gene>
<dbReference type="AlphaFoldDB" id="A0A7D9DGN1"/>
<evidence type="ECO:0000256" key="1">
    <source>
        <dbReference type="SAM" id="MobiDB-lite"/>
    </source>
</evidence>
<dbReference type="EMBL" id="CACRXK020000866">
    <property type="protein sequence ID" value="CAB3985377.1"/>
    <property type="molecule type" value="Genomic_DNA"/>
</dbReference>
<keyword evidence="3" id="KW-1185">Reference proteome</keyword>
<accession>A0A7D9DGN1</accession>
<evidence type="ECO:0000313" key="2">
    <source>
        <dbReference type="EMBL" id="CAB3985377.1"/>
    </source>
</evidence>
<comment type="caution">
    <text evidence="2">The sequence shown here is derived from an EMBL/GenBank/DDBJ whole genome shotgun (WGS) entry which is preliminary data.</text>
</comment>
<feature type="compositionally biased region" description="Polar residues" evidence="1">
    <location>
        <begin position="114"/>
        <end position="128"/>
    </location>
</feature>
<organism evidence="2 3">
    <name type="scientific">Paramuricea clavata</name>
    <name type="common">Red gorgonian</name>
    <name type="synonym">Violescent sea-whip</name>
    <dbReference type="NCBI Taxonomy" id="317549"/>
    <lineage>
        <taxon>Eukaryota</taxon>
        <taxon>Metazoa</taxon>
        <taxon>Cnidaria</taxon>
        <taxon>Anthozoa</taxon>
        <taxon>Octocorallia</taxon>
        <taxon>Malacalcyonacea</taxon>
        <taxon>Plexauridae</taxon>
        <taxon>Paramuricea</taxon>
    </lineage>
</organism>